<accession>A0ACA9Q125</accession>
<organism evidence="1 2">
    <name type="scientific">Dentiscutata heterogama</name>
    <dbReference type="NCBI Taxonomy" id="1316150"/>
    <lineage>
        <taxon>Eukaryota</taxon>
        <taxon>Fungi</taxon>
        <taxon>Fungi incertae sedis</taxon>
        <taxon>Mucoromycota</taxon>
        <taxon>Glomeromycotina</taxon>
        <taxon>Glomeromycetes</taxon>
        <taxon>Diversisporales</taxon>
        <taxon>Gigasporaceae</taxon>
        <taxon>Dentiscutata</taxon>
    </lineage>
</organism>
<sequence length="234" mass="25521">MSNNSITNKLSIEGVDLKDKRVLIRVDFNVPFQDGKITNNQRIVAALPTIKYALDKGAKTVILMSHLGRPNGKPNPKYSLKPVAAELSKLLGSSREVSFLSDCVGPAISEACHKADNGQVILLENLRFHIEEEGSIKDDEGKKIKASSEDIEKFQASLTELGDVYINDAFGTAHRAHSSMVGVKLPIKAAGTLLTKELEFFGKALEDPDRPFLAILGGAKISDKIQLINNLLEK</sequence>
<dbReference type="Proteomes" id="UP000789702">
    <property type="component" value="Unassembled WGS sequence"/>
</dbReference>
<protein>
    <submittedName>
        <fullName evidence="1">11873_t:CDS:1</fullName>
    </submittedName>
</protein>
<evidence type="ECO:0000313" key="1">
    <source>
        <dbReference type="EMBL" id="CAG8728723.1"/>
    </source>
</evidence>
<reference evidence="1" key="1">
    <citation type="submission" date="2021-06" db="EMBL/GenBank/DDBJ databases">
        <authorList>
            <person name="Kallberg Y."/>
            <person name="Tangrot J."/>
            <person name="Rosling A."/>
        </authorList>
    </citation>
    <scope>NUCLEOTIDE SEQUENCE</scope>
    <source>
        <strain evidence="1">IL203A</strain>
    </source>
</reference>
<feature type="non-terminal residue" evidence="1">
    <location>
        <position position="234"/>
    </location>
</feature>
<proteinExistence type="predicted"/>
<evidence type="ECO:0000313" key="2">
    <source>
        <dbReference type="Proteomes" id="UP000789702"/>
    </source>
</evidence>
<keyword evidence="2" id="KW-1185">Reference proteome</keyword>
<name>A0ACA9Q125_9GLOM</name>
<comment type="caution">
    <text evidence="1">The sequence shown here is derived from an EMBL/GenBank/DDBJ whole genome shotgun (WGS) entry which is preliminary data.</text>
</comment>
<gene>
    <name evidence="1" type="ORF">DHETER_LOCUS13298</name>
</gene>
<dbReference type="EMBL" id="CAJVPU010035840">
    <property type="protein sequence ID" value="CAG8728723.1"/>
    <property type="molecule type" value="Genomic_DNA"/>
</dbReference>